<evidence type="ECO:0000313" key="3">
    <source>
        <dbReference type="EMBL" id="GAB17574.1"/>
    </source>
</evidence>
<keyword evidence="4" id="KW-1185">Reference proteome</keyword>
<evidence type="ECO:0000313" key="4">
    <source>
        <dbReference type="Proteomes" id="UP000035034"/>
    </source>
</evidence>
<name>H0QXM3_9ACTN</name>
<dbReference type="Proteomes" id="UP000035034">
    <property type="component" value="Unassembled WGS sequence"/>
</dbReference>
<dbReference type="RefSeq" id="WP_007316912.1">
    <property type="nucleotide sequence ID" value="NZ_BAEH01000036.1"/>
</dbReference>
<proteinExistence type="predicted"/>
<dbReference type="STRING" id="1077974.GOEFS_036_00120"/>
<feature type="compositionally biased region" description="Low complexity" evidence="1">
    <location>
        <begin position="29"/>
        <end position="42"/>
    </location>
</feature>
<protein>
    <submittedName>
        <fullName evidence="3">Uncharacterized protein</fullName>
    </submittedName>
</protein>
<accession>H0QXM3</accession>
<keyword evidence="2" id="KW-0472">Membrane</keyword>
<feature type="region of interest" description="Disordered" evidence="1">
    <location>
        <begin position="1"/>
        <end position="51"/>
    </location>
</feature>
<dbReference type="eggNOG" id="ENOG50337ZN">
    <property type="taxonomic scope" value="Bacteria"/>
</dbReference>
<dbReference type="AlphaFoldDB" id="H0QXM3"/>
<reference evidence="3 4" key="1">
    <citation type="submission" date="2011-12" db="EMBL/GenBank/DDBJ databases">
        <title>Whole genome shotgun sequence of Gordonia effusa NBRC 100432.</title>
        <authorList>
            <person name="Yoshida I."/>
            <person name="Takarada H."/>
            <person name="Hosoyama A."/>
            <person name="Tsuchikane K."/>
            <person name="Katsumata H."/>
            <person name="Yamazaki S."/>
            <person name="Fujita N."/>
        </authorList>
    </citation>
    <scope>NUCLEOTIDE SEQUENCE [LARGE SCALE GENOMIC DNA]</scope>
    <source>
        <strain evidence="3 4">NBRC 100432</strain>
    </source>
</reference>
<evidence type="ECO:0000256" key="2">
    <source>
        <dbReference type="SAM" id="Phobius"/>
    </source>
</evidence>
<gene>
    <name evidence="3" type="ORF">GOEFS_036_00120</name>
</gene>
<feature type="compositionally biased region" description="Low complexity" evidence="1">
    <location>
        <begin position="1"/>
        <end position="21"/>
    </location>
</feature>
<evidence type="ECO:0000256" key="1">
    <source>
        <dbReference type="SAM" id="MobiDB-lite"/>
    </source>
</evidence>
<comment type="caution">
    <text evidence="3">The sequence shown here is derived from an EMBL/GenBank/DDBJ whole genome shotgun (WGS) entry which is preliminary data.</text>
</comment>
<keyword evidence="2" id="KW-0812">Transmembrane</keyword>
<feature type="transmembrane region" description="Helical" evidence="2">
    <location>
        <begin position="52"/>
        <end position="74"/>
    </location>
</feature>
<organism evidence="3 4">
    <name type="scientific">Gordonia effusa NBRC 100432</name>
    <dbReference type="NCBI Taxonomy" id="1077974"/>
    <lineage>
        <taxon>Bacteria</taxon>
        <taxon>Bacillati</taxon>
        <taxon>Actinomycetota</taxon>
        <taxon>Actinomycetes</taxon>
        <taxon>Mycobacteriales</taxon>
        <taxon>Gordoniaceae</taxon>
        <taxon>Gordonia</taxon>
    </lineage>
</organism>
<keyword evidence="2" id="KW-1133">Transmembrane helix</keyword>
<sequence length="141" mass="15538">MNYPQGPQPGQQPYGPAQGYPPQAPPPQGYQQPYPQQQFAGPQPQPGGGSFIHIHTSFMPLGFFLYFTGPLIAIDGAERGRKWGEAVFEVAPGVHHLHIHTRYMGTLGPIDQPVQVYPGQHVGVSYEAPMWLGGKATFRFR</sequence>
<dbReference type="EMBL" id="BAEH01000036">
    <property type="protein sequence ID" value="GAB17574.1"/>
    <property type="molecule type" value="Genomic_DNA"/>
</dbReference>